<evidence type="ECO:0000313" key="1">
    <source>
        <dbReference type="EMBL" id="CDM32625.1"/>
    </source>
</evidence>
<reference evidence="1" key="1">
    <citation type="journal article" date="2014" name="Nat. Commun.">
        <title>Multiple recent horizontal transfers of a large genomic region in cheese making fungi.</title>
        <authorList>
            <person name="Cheeseman K."/>
            <person name="Ropars J."/>
            <person name="Renault P."/>
            <person name="Dupont J."/>
            <person name="Gouzy J."/>
            <person name="Branca A."/>
            <person name="Abraham A.L."/>
            <person name="Ceppi M."/>
            <person name="Conseiller E."/>
            <person name="Debuchy R."/>
            <person name="Malagnac F."/>
            <person name="Goarin A."/>
            <person name="Silar P."/>
            <person name="Lacoste S."/>
            <person name="Sallet E."/>
            <person name="Bensimon A."/>
            <person name="Giraud T."/>
            <person name="Brygoo Y."/>
        </authorList>
    </citation>
    <scope>NUCLEOTIDE SEQUENCE [LARGE SCALE GENOMIC DNA]</scope>
    <source>
        <strain evidence="1">FM164</strain>
    </source>
</reference>
<dbReference type="Proteomes" id="UP000030686">
    <property type="component" value="Unassembled WGS sequence"/>
</dbReference>
<name>W6Q8B9_PENRF</name>
<sequence length="164" mass="18255">MGIHWLARRGLQISINYIEDSGPLPSRAEKRGRSSVTTRMLAGRDAQIDAEQISEYTLVKYVEQGRVLATHEDVPDSLRQQLYAAENQQPDQKKTKAADNSTMGSMCPPISIYVLPAVSSQLSLSIRTPANDDMPTRPDCTGSTMVDGLLGVTVEEYTEWQQRR</sequence>
<gene>
    <name evidence="1" type="ORF">PROQFM164_S02g002776</name>
</gene>
<organism evidence="1 2">
    <name type="scientific">Penicillium roqueforti (strain FM164)</name>
    <dbReference type="NCBI Taxonomy" id="1365484"/>
    <lineage>
        <taxon>Eukaryota</taxon>
        <taxon>Fungi</taxon>
        <taxon>Dikarya</taxon>
        <taxon>Ascomycota</taxon>
        <taxon>Pezizomycotina</taxon>
        <taxon>Eurotiomycetes</taxon>
        <taxon>Eurotiomycetidae</taxon>
        <taxon>Eurotiales</taxon>
        <taxon>Aspergillaceae</taxon>
        <taxon>Penicillium</taxon>
    </lineage>
</organism>
<keyword evidence="2" id="KW-1185">Reference proteome</keyword>
<dbReference type="STRING" id="1365484.W6Q8B9"/>
<evidence type="ECO:0000313" key="2">
    <source>
        <dbReference type="Proteomes" id="UP000030686"/>
    </source>
</evidence>
<dbReference type="EMBL" id="HG792016">
    <property type="protein sequence ID" value="CDM32625.1"/>
    <property type="molecule type" value="Genomic_DNA"/>
</dbReference>
<dbReference type="OrthoDB" id="4232626at2759"/>
<proteinExistence type="predicted"/>
<dbReference type="AlphaFoldDB" id="W6Q8B9"/>
<accession>W6Q8B9</accession>
<protein>
    <submittedName>
        <fullName evidence="1">Genomic scaffold, ProqFM164S02</fullName>
    </submittedName>
</protein>